<proteinExistence type="inferred from homology"/>
<dbReference type="EC" id="2.1.1.193" evidence="3 12"/>
<evidence type="ECO:0000256" key="11">
    <source>
        <dbReference type="ARBA" id="ARBA00047944"/>
    </source>
</evidence>
<dbReference type="SUPFAM" id="SSF88697">
    <property type="entry name" value="PUA domain-like"/>
    <property type="match status" value="1"/>
</dbReference>
<dbReference type="Proteomes" id="UP000295793">
    <property type="component" value="Unassembled WGS sequence"/>
</dbReference>
<keyword evidence="8 12" id="KW-0808">Transferase</keyword>
<accession>A0A4R3IDI0</accession>
<dbReference type="EMBL" id="SLZR01000001">
    <property type="protein sequence ID" value="TCS43797.1"/>
    <property type="molecule type" value="Genomic_DNA"/>
</dbReference>
<dbReference type="NCBIfam" id="TIGR00046">
    <property type="entry name" value="RsmE family RNA methyltransferase"/>
    <property type="match status" value="1"/>
</dbReference>
<evidence type="ECO:0000256" key="10">
    <source>
        <dbReference type="ARBA" id="ARBA00025699"/>
    </source>
</evidence>
<feature type="domain" description="Ribosomal RNA small subunit methyltransferase E methyltransferase" evidence="13">
    <location>
        <begin position="75"/>
        <end position="235"/>
    </location>
</feature>
<comment type="caution">
    <text evidence="15">The sequence shown here is derived from an EMBL/GenBank/DDBJ whole genome shotgun (WGS) entry which is preliminary data.</text>
</comment>
<dbReference type="InterPro" id="IPR006700">
    <property type="entry name" value="RsmE"/>
</dbReference>
<reference evidence="15 16" key="1">
    <citation type="submission" date="2019-03" db="EMBL/GenBank/DDBJ databases">
        <title>Genomic Encyclopedia of Archaeal and Bacterial Type Strains, Phase II (KMG-II): from individual species to whole genera.</title>
        <authorList>
            <person name="Goeker M."/>
        </authorList>
    </citation>
    <scope>NUCLEOTIDE SEQUENCE [LARGE SCALE GENOMIC DNA]</scope>
    <source>
        <strain evidence="15 16">DSM 15388</strain>
    </source>
</reference>
<dbReference type="Gene3D" id="3.40.1280.10">
    <property type="match status" value="1"/>
</dbReference>
<evidence type="ECO:0000256" key="3">
    <source>
        <dbReference type="ARBA" id="ARBA00012328"/>
    </source>
</evidence>
<evidence type="ECO:0000313" key="16">
    <source>
        <dbReference type="Proteomes" id="UP000295793"/>
    </source>
</evidence>
<dbReference type="GO" id="GO:0070475">
    <property type="term" value="P:rRNA base methylation"/>
    <property type="evidence" value="ECO:0007669"/>
    <property type="project" value="TreeGrafter"/>
</dbReference>
<keyword evidence="16" id="KW-1185">Reference proteome</keyword>
<feature type="domain" description="Ribosomal RNA small subunit methyltransferase E PUA-like" evidence="14">
    <location>
        <begin position="24"/>
        <end position="66"/>
    </location>
</feature>
<evidence type="ECO:0000256" key="4">
    <source>
        <dbReference type="ARBA" id="ARBA00013673"/>
    </source>
</evidence>
<evidence type="ECO:0000259" key="13">
    <source>
        <dbReference type="Pfam" id="PF04452"/>
    </source>
</evidence>
<keyword evidence="7 12" id="KW-0489">Methyltransferase</keyword>
<dbReference type="RefSeq" id="WP_132698846.1">
    <property type="nucleotide sequence ID" value="NZ_SLZR01000001.1"/>
</dbReference>
<comment type="function">
    <text evidence="10 12">Specifically methylates the N3 position of the uracil ring of uridine 1498 (m3U1498) in 16S rRNA. Acts on the fully assembled 30S ribosomal subunit.</text>
</comment>
<comment type="subcellular location">
    <subcellularLocation>
        <location evidence="1 12">Cytoplasm</location>
    </subcellularLocation>
</comment>
<keyword evidence="9 12" id="KW-0949">S-adenosyl-L-methionine</keyword>
<dbReference type="PANTHER" id="PTHR30027">
    <property type="entry name" value="RIBOSOMAL RNA SMALL SUBUNIT METHYLTRANSFERASE E"/>
    <property type="match status" value="1"/>
</dbReference>
<evidence type="ECO:0000256" key="6">
    <source>
        <dbReference type="ARBA" id="ARBA00022552"/>
    </source>
</evidence>
<dbReference type="GO" id="GO:0005737">
    <property type="term" value="C:cytoplasm"/>
    <property type="evidence" value="ECO:0007669"/>
    <property type="project" value="UniProtKB-SubCell"/>
</dbReference>
<dbReference type="CDD" id="cd18084">
    <property type="entry name" value="RsmE-like"/>
    <property type="match status" value="1"/>
</dbReference>
<protein>
    <recommendedName>
        <fullName evidence="4 12">Ribosomal RNA small subunit methyltransferase E</fullName>
        <ecNumber evidence="3 12">2.1.1.193</ecNumber>
    </recommendedName>
</protein>
<evidence type="ECO:0000313" key="15">
    <source>
        <dbReference type="EMBL" id="TCS43797.1"/>
    </source>
</evidence>
<keyword evidence="6 12" id="KW-0698">rRNA processing</keyword>
<dbReference type="GO" id="GO:0070042">
    <property type="term" value="F:rRNA (uridine-N3-)-methyltransferase activity"/>
    <property type="evidence" value="ECO:0007669"/>
    <property type="project" value="TreeGrafter"/>
</dbReference>
<organism evidence="15 16">
    <name type="scientific">Reinekea marinisedimentorum</name>
    <dbReference type="NCBI Taxonomy" id="230495"/>
    <lineage>
        <taxon>Bacteria</taxon>
        <taxon>Pseudomonadati</taxon>
        <taxon>Pseudomonadota</taxon>
        <taxon>Gammaproteobacteria</taxon>
        <taxon>Oceanospirillales</taxon>
        <taxon>Saccharospirillaceae</taxon>
        <taxon>Reinekea</taxon>
    </lineage>
</organism>
<evidence type="ECO:0000256" key="1">
    <source>
        <dbReference type="ARBA" id="ARBA00004496"/>
    </source>
</evidence>
<dbReference type="OrthoDB" id="9815641at2"/>
<comment type="catalytic activity">
    <reaction evidence="11 12">
        <text>uridine(1498) in 16S rRNA + S-adenosyl-L-methionine = N(3)-methyluridine(1498) in 16S rRNA + S-adenosyl-L-homocysteine + H(+)</text>
        <dbReference type="Rhea" id="RHEA:42920"/>
        <dbReference type="Rhea" id="RHEA-COMP:10283"/>
        <dbReference type="Rhea" id="RHEA-COMP:10284"/>
        <dbReference type="ChEBI" id="CHEBI:15378"/>
        <dbReference type="ChEBI" id="CHEBI:57856"/>
        <dbReference type="ChEBI" id="CHEBI:59789"/>
        <dbReference type="ChEBI" id="CHEBI:65315"/>
        <dbReference type="ChEBI" id="CHEBI:74502"/>
        <dbReference type="EC" id="2.1.1.193"/>
    </reaction>
</comment>
<dbReference type="InterPro" id="IPR046886">
    <property type="entry name" value="RsmE_MTase_dom"/>
</dbReference>
<keyword evidence="5 12" id="KW-0963">Cytoplasm</keyword>
<name>A0A4R3IDI0_9GAMM</name>
<dbReference type="NCBIfam" id="NF008692">
    <property type="entry name" value="PRK11713.1-5"/>
    <property type="match status" value="1"/>
</dbReference>
<evidence type="ECO:0000256" key="2">
    <source>
        <dbReference type="ARBA" id="ARBA00005528"/>
    </source>
</evidence>
<dbReference type="PIRSF" id="PIRSF015601">
    <property type="entry name" value="MTase_slr0722"/>
    <property type="match status" value="1"/>
</dbReference>
<dbReference type="PANTHER" id="PTHR30027:SF3">
    <property type="entry name" value="16S RRNA (URACIL(1498)-N(3))-METHYLTRANSFERASE"/>
    <property type="match status" value="1"/>
</dbReference>
<dbReference type="SUPFAM" id="SSF75217">
    <property type="entry name" value="alpha/beta knot"/>
    <property type="match status" value="1"/>
</dbReference>
<dbReference type="Pfam" id="PF20260">
    <property type="entry name" value="PUA_4"/>
    <property type="match status" value="1"/>
</dbReference>
<evidence type="ECO:0000259" key="14">
    <source>
        <dbReference type="Pfam" id="PF20260"/>
    </source>
</evidence>
<dbReference type="InterPro" id="IPR015947">
    <property type="entry name" value="PUA-like_sf"/>
</dbReference>
<dbReference type="Gene3D" id="2.40.240.20">
    <property type="entry name" value="Hypothetical PUA domain-like, domain 1"/>
    <property type="match status" value="1"/>
</dbReference>
<evidence type="ECO:0000256" key="5">
    <source>
        <dbReference type="ARBA" id="ARBA00022490"/>
    </source>
</evidence>
<evidence type="ECO:0000256" key="9">
    <source>
        <dbReference type="ARBA" id="ARBA00022691"/>
    </source>
</evidence>
<gene>
    <name evidence="15" type="ORF">BCF53_101140</name>
</gene>
<dbReference type="InterPro" id="IPR029028">
    <property type="entry name" value="Alpha/beta_knot_MTases"/>
</dbReference>
<evidence type="ECO:0000256" key="7">
    <source>
        <dbReference type="ARBA" id="ARBA00022603"/>
    </source>
</evidence>
<evidence type="ECO:0000256" key="8">
    <source>
        <dbReference type="ARBA" id="ARBA00022679"/>
    </source>
</evidence>
<dbReference type="Pfam" id="PF04452">
    <property type="entry name" value="Methyltrans_RNA"/>
    <property type="match status" value="1"/>
</dbReference>
<evidence type="ECO:0000256" key="12">
    <source>
        <dbReference type="PIRNR" id="PIRNR015601"/>
    </source>
</evidence>
<comment type="similarity">
    <text evidence="2 12">Belongs to the RNA methyltransferase RsmE family.</text>
</comment>
<dbReference type="InterPro" id="IPR046887">
    <property type="entry name" value="RsmE_PUA-like"/>
</dbReference>
<dbReference type="InterPro" id="IPR029026">
    <property type="entry name" value="tRNA_m1G_MTases_N"/>
</dbReference>
<sequence length="241" mass="26947">MRVIRAYLAEASTANQRLELPHAVFQHLVKVLRLGNGQPLEVFNGQGKRFSAELCEVSKRSATVQINEEIAATPESPIQTHMGLVMSKGDRFDYALQKATELGVTHITPLTAERCDLKLNAERAEKKIQHWLGVISSACEQCYRDFVPTLAPVQSLESWVTEQISEVKLVMHTAAKQPNWPDQAPKAVSFLIGPEGGLTEREVEMAQQNDFQSWQLGPRILRTETAPVVMLSLLQAKWGDF</sequence>
<dbReference type="AlphaFoldDB" id="A0A4R3IDI0"/>